<evidence type="ECO:0000313" key="3">
    <source>
        <dbReference type="Proteomes" id="UP000483078"/>
    </source>
</evidence>
<sequence>MFEDIATVRRIIDRLHGDHPNYPPDRNGELDMKLAPILALVALGSPAFAQAPPCDGVYEFFSGKNTIKVAPGNSMHDAERVARAYNNREGLLAAIIPNPRSEGLHEVKVSQCGRQFVLTQGGKRMVFLQSVMDDSLYVAQDIGTEKAELTVRVVDHKFMVGEVAGESHGYKFRFPLVMEPREIAPPDMKGCDDARQPDEEEGTQTTGAQGLTGALALQGKAPAPGYGLSDYVLASTAADGSQKTWLNLSMEGKILPAEPPTPDMVRICTTDGRSLIDPPRYRLNFKQKAVEDGIYVFVQVIEIETGKILEQREGFAASPAPADRAQAMNTAWSKLDFSVGAPSDGYSGG</sequence>
<feature type="region of interest" description="Disordered" evidence="1">
    <location>
        <begin position="184"/>
        <end position="206"/>
    </location>
</feature>
<evidence type="ECO:0000256" key="1">
    <source>
        <dbReference type="SAM" id="MobiDB-lite"/>
    </source>
</evidence>
<dbReference type="AlphaFoldDB" id="A0A7C9L6Q7"/>
<accession>A0A7C9L6Q7</accession>
<dbReference type="EMBL" id="VENJ01000006">
    <property type="protein sequence ID" value="MTJ04013.1"/>
    <property type="molecule type" value="Genomic_DNA"/>
</dbReference>
<dbReference type="Proteomes" id="UP000483078">
    <property type="component" value="Unassembled WGS sequence"/>
</dbReference>
<comment type="caution">
    <text evidence="2">The sequence shown here is derived from an EMBL/GenBank/DDBJ whole genome shotgun (WGS) entry which is preliminary data.</text>
</comment>
<reference evidence="2 3" key="1">
    <citation type="submission" date="2019-06" db="EMBL/GenBank/DDBJ databases">
        <title>Enrichment of Autotrophic Halophilic Microorganisms from Red Sea Brine Pool Using Microbial Electrosynthesis System.</title>
        <authorList>
            <person name="Alqahtani M.F."/>
            <person name="Bajracharya S."/>
            <person name="Katuri K.P."/>
            <person name="Ali M."/>
            <person name="Saikaly P.E."/>
        </authorList>
    </citation>
    <scope>NUCLEOTIDE SEQUENCE [LARGE SCALE GENOMIC DNA]</scope>
    <source>
        <strain evidence="2">MES6</strain>
    </source>
</reference>
<feature type="compositionally biased region" description="Basic and acidic residues" evidence="1">
    <location>
        <begin position="184"/>
        <end position="197"/>
    </location>
</feature>
<organism evidence="2 3">
    <name type="scientific">Sediminimonas qiaohouensis</name>
    <dbReference type="NCBI Taxonomy" id="552061"/>
    <lineage>
        <taxon>Bacteria</taxon>
        <taxon>Pseudomonadati</taxon>
        <taxon>Pseudomonadota</taxon>
        <taxon>Alphaproteobacteria</taxon>
        <taxon>Rhodobacterales</taxon>
        <taxon>Roseobacteraceae</taxon>
        <taxon>Sediminimonas</taxon>
    </lineage>
</organism>
<protein>
    <submittedName>
        <fullName evidence="2">Uncharacterized protein</fullName>
    </submittedName>
</protein>
<dbReference type="RefSeq" id="WP_273248595.1">
    <property type="nucleotide sequence ID" value="NZ_VENJ01000006.1"/>
</dbReference>
<name>A0A7C9L6Q7_9RHOB</name>
<gene>
    <name evidence="2" type="ORF">FH759_04860</name>
</gene>
<proteinExistence type="predicted"/>
<evidence type="ECO:0000313" key="2">
    <source>
        <dbReference type="EMBL" id="MTJ04013.1"/>
    </source>
</evidence>